<dbReference type="EMBL" id="NHTK01000579">
    <property type="protein sequence ID" value="PPR06780.1"/>
    <property type="molecule type" value="Genomic_DNA"/>
</dbReference>
<evidence type="ECO:0000256" key="5">
    <source>
        <dbReference type="ARBA" id="ARBA00022793"/>
    </source>
</evidence>
<dbReference type="Pfam" id="PF02775">
    <property type="entry name" value="TPP_enzyme_C"/>
    <property type="match status" value="1"/>
</dbReference>
<keyword evidence="8" id="KW-0496">Mitochondrion</keyword>
<feature type="domain" description="Thiamine pyrophosphate enzyme N-terminal TPP-binding" evidence="15">
    <location>
        <begin position="58"/>
        <end position="169"/>
    </location>
</feature>
<evidence type="ECO:0000256" key="8">
    <source>
        <dbReference type="ARBA" id="ARBA00023128"/>
    </source>
</evidence>
<keyword evidence="17" id="KW-1185">Reference proteome</keyword>
<dbReference type="InterPro" id="IPR012001">
    <property type="entry name" value="Thiamin_PyroP_enz_TPP-bd_dom"/>
</dbReference>
<comment type="caution">
    <text evidence="16">The sequence shown here is derived from an EMBL/GenBank/DDBJ whole genome shotgun (WGS) entry which is preliminary data.</text>
</comment>
<dbReference type="OrthoDB" id="3970464at2759"/>
<feature type="binding site" evidence="10">
    <location>
        <position position="527"/>
    </location>
    <ligand>
        <name>Mg(2+)</name>
        <dbReference type="ChEBI" id="CHEBI:18420"/>
    </ligand>
</feature>
<dbReference type="GO" id="GO:0004737">
    <property type="term" value="F:pyruvate decarboxylase activity"/>
    <property type="evidence" value="ECO:0007669"/>
    <property type="project" value="TreeGrafter"/>
</dbReference>
<dbReference type="InterPro" id="IPR047214">
    <property type="entry name" value="TPP_PDC_IPDC"/>
</dbReference>
<dbReference type="SUPFAM" id="SSF52467">
    <property type="entry name" value="DHS-like NAD/FAD-binding domain"/>
    <property type="match status" value="1"/>
</dbReference>
<evidence type="ECO:0008006" key="18">
    <source>
        <dbReference type="Google" id="ProtNLM"/>
    </source>
</evidence>
<dbReference type="PANTHER" id="PTHR43452">
    <property type="entry name" value="PYRUVATE DECARBOXYLASE"/>
    <property type="match status" value="1"/>
</dbReference>
<keyword evidence="9" id="KW-0456">Lyase</keyword>
<evidence type="ECO:0000313" key="17">
    <source>
        <dbReference type="Proteomes" id="UP000284842"/>
    </source>
</evidence>
<dbReference type="PIRSF" id="PIRSF036565">
    <property type="entry name" value="Pyruvt_ip_decrb"/>
    <property type="match status" value="1"/>
</dbReference>
<dbReference type="InterPro" id="IPR047213">
    <property type="entry name" value="TPP_PYR_PDC_IPDC-like"/>
</dbReference>
<evidence type="ECO:0000256" key="12">
    <source>
        <dbReference type="SAM" id="MobiDB-lite"/>
    </source>
</evidence>
<dbReference type="GO" id="GO:0005739">
    <property type="term" value="C:mitochondrion"/>
    <property type="evidence" value="ECO:0007669"/>
    <property type="project" value="UniProtKB-SubCell"/>
</dbReference>
<dbReference type="GO" id="GO:0005634">
    <property type="term" value="C:nucleus"/>
    <property type="evidence" value="ECO:0007669"/>
    <property type="project" value="TreeGrafter"/>
</dbReference>
<dbReference type="STRING" id="181874.A0A409YUW0"/>
<dbReference type="FunFam" id="3.40.50.970:FF:000024">
    <property type="entry name" value="Pyruvate decarboxylase isozyme"/>
    <property type="match status" value="1"/>
</dbReference>
<dbReference type="SUPFAM" id="SSF52518">
    <property type="entry name" value="Thiamin diphosphate-binding fold (THDP-binding)"/>
    <property type="match status" value="2"/>
</dbReference>
<dbReference type="InterPro" id="IPR012000">
    <property type="entry name" value="Thiamin_PyroP_enz_cen_dom"/>
</dbReference>
<feature type="domain" description="Thiamine pyrophosphate enzyme TPP-binding" evidence="14">
    <location>
        <begin position="464"/>
        <end position="594"/>
    </location>
</feature>
<feature type="compositionally biased region" description="Polar residues" evidence="12">
    <location>
        <begin position="42"/>
        <end position="54"/>
    </location>
</feature>
<keyword evidence="7 11" id="KW-0786">Thiamine pyrophosphate</keyword>
<dbReference type="GO" id="GO:0005829">
    <property type="term" value="C:cytosol"/>
    <property type="evidence" value="ECO:0007669"/>
    <property type="project" value="TreeGrafter"/>
</dbReference>
<name>A0A409YUW0_9AGAR</name>
<evidence type="ECO:0000259" key="15">
    <source>
        <dbReference type="Pfam" id="PF02776"/>
    </source>
</evidence>
<evidence type="ECO:0000313" key="16">
    <source>
        <dbReference type="EMBL" id="PPR06780.1"/>
    </source>
</evidence>
<proteinExistence type="inferred from homology"/>
<dbReference type="GO" id="GO:0000949">
    <property type="term" value="P:aromatic amino acid family catabolic process to alcohol via Ehrlich pathway"/>
    <property type="evidence" value="ECO:0007669"/>
    <property type="project" value="TreeGrafter"/>
</dbReference>
<dbReference type="InParanoid" id="A0A409YUW0"/>
<keyword evidence="5" id="KW-0210">Decarboxylase</keyword>
<feature type="domain" description="Thiamine pyrophosphate enzyme central" evidence="13">
    <location>
        <begin position="258"/>
        <end position="368"/>
    </location>
</feature>
<protein>
    <recommendedName>
        <fullName evidence="18">Pyruvate decarboxylase</fullName>
    </recommendedName>
</protein>
<dbReference type="InterPro" id="IPR012110">
    <property type="entry name" value="PDC/IPDC-like"/>
</dbReference>
<dbReference type="InterPro" id="IPR011766">
    <property type="entry name" value="TPP_enzyme_TPP-bd"/>
</dbReference>
<dbReference type="FunFam" id="3.40.50.970:FF:000019">
    <property type="entry name" value="Pyruvate decarboxylase isozyme"/>
    <property type="match status" value="1"/>
</dbReference>
<dbReference type="FunCoup" id="A0A409YUW0">
    <property type="interactions" value="115"/>
</dbReference>
<dbReference type="GO" id="GO:0030976">
    <property type="term" value="F:thiamine pyrophosphate binding"/>
    <property type="evidence" value="ECO:0007669"/>
    <property type="project" value="InterPro"/>
</dbReference>
<feature type="region of interest" description="Disordered" evidence="12">
    <location>
        <begin position="33"/>
        <end position="54"/>
    </location>
</feature>
<dbReference type="Gene3D" id="3.40.50.970">
    <property type="match status" value="2"/>
</dbReference>
<comment type="subcellular location">
    <subcellularLocation>
        <location evidence="2">Mitochondrion</location>
    </subcellularLocation>
</comment>
<evidence type="ECO:0000256" key="9">
    <source>
        <dbReference type="ARBA" id="ARBA00023239"/>
    </source>
</evidence>
<evidence type="ECO:0000256" key="10">
    <source>
        <dbReference type="PIRSR" id="PIRSR036565-2"/>
    </source>
</evidence>
<accession>A0A409YUW0</accession>
<evidence type="ECO:0000256" key="4">
    <source>
        <dbReference type="ARBA" id="ARBA00022723"/>
    </source>
</evidence>
<evidence type="ECO:0000256" key="1">
    <source>
        <dbReference type="ARBA" id="ARBA00001964"/>
    </source>
</evidence>
<dbReference type="AlphaFoldDB" id="A0A409YUW0"/>
<comment type="similarity">
    <text evidence="3 11">Belongs to the TPP enzyme family.</text>
</comment>
<dbReference type="InterPro" id="IPR029035">
    <property type="entry name" value="DHS-like_NAD/FAD-binding_dom"/>
</dbReference>
<keyword evidence="4 10" id="KW-0479">Metal-binding</keyword>
<dbReference type="Pfam" id="PF02776">
    <property type="entry name" value="TPP_enzyme_N"/>
    <property type="match status" value="1"/>
</dbReference>
<comment type="cofactor">
    <cofactor evidence="1">
        <name>thiamine diphosphate</name>
        <dbReference type="ChEBI" id="CHEBI:58937"/>
    </cofactor>
</comment>
<evidence type="ECO:0000259" key="13">
    <source>
        <dbReference type="Pfam" id="PF00205"/>
    </source>
</evidence>
<dbReference type="CDD" id="cd07038">
    <property type="entry name" value="TPP_PYR_PDC_IPDC_like"/>
    <property type="match status" value="1"/>
</dbReference>
<evidence type="ECO:0000256" key="7">
    <source>
        <dbReference type="ARBA" id="ARBA00023052"/>
    </source>
</evidence>
<dbReference type="CDD" id="cd02005">
    <property type="entry name" value="TPP_PDC_IPDC"/>
    <property type="match status" value="1"/>
</dbReference>
<evidence type="ECO:0000256" key="11">
    <source>
        <dbReference type="RuleBase" id="RU362132"/>
    </source>
</evidence>
<gene>
    <name evidence="16" type="ORF">CVT24_011280</name>
</gene>
<reference evidence="16 17" key="1">
    <citation type="journal article" date="2018" name="Evol. Lett.">
        <title>Horizontal gene cluster transfer increased hallucinogenic mushroom diversity.</title>
        <authorList>
            <person name="Reynolds H.T."/>
            <person name="Vijayakumar V."/>
            <person name="Gluck-Thaler E."/>
            <person name="Korotkin H.B."/>
            <person name="Matheny P.B."/>
            <person name="Slot J.C."/>
        </authorList>
    </citation>
    <scope>NUCLEOTIDE SEQUENCE [LARGE SCALE GENOMIC DNA]</scope>
    <source>
        <strain evidence="16 17">2629</strain>
    </source>
</reference>
<evidence type="ECO:0000259" key="14">
    <source>
        <dbReference type="Pfam" id="PF02775"/>
    </source>
</evidence>
<sequence length="615" mass="68325">MQTPPISPKASPLASTPNVRTILKEELMQACKDLQRRGKGKSPQTPKQSPDSNSKMISVADYLLERLAQRNVTSMFGLPGDFNLGFLDYVEDHPKINWVGNCNELNAAYAADGYARVRSGSLGVITTTFGVGELSAMNGIAGAFSEMVPVLHIVGVPSTSQQKNRPMLHHTLGDGRYQAYQTAATQVTIWQEYIGRTETAAEQIDLAITKCITEARPVYLALPTDMAEQKISSERLCTQLSDSQPPNNVHMEEFVLKTLYDLVQQARGNVVVLADACIMRQGIQNEVTEFLHLTGFPVFATPMGKTSVDETWERYGGIYVGELSNPEIKEAVENAKLVISIGSIPSDYNTGNFTYNIPKERYVELHSSWAKVQHGLYEGLGMKQLLPKLAQHLREFRPLANKIEIPRFESPAPQEKHNKISHAWFWPRISSFFREKDVIVTETGTSNFGILVVPLPKGSILVSQILWGSIGWSVGSCLGAALAARDEGLGRVILFVGEGSVQLTVQEISPMIKNGLKPIIFLLNNNGYTIERKIHGKYRKYNDVSNWKWSGLLDVLNDNEAFNTESFVVESKEEVDKLLNGEKLKDDKGIRLVEVRMDTLDAPKALERQATASKK</sequence>
<evidence type="ECO:0000256" key="2">
    <source>
        <dbReference type="ARBA" id="ARBA00004173"/>
    </source>
</evidence>
<dbReference type="PANTHER" id="PTHR43452:SF30">
    <property type="entry name" value="PYRUVATE DECARBOXYLASE ISOZYME 1-RELATED"/>
    <property type="match status" value="1"/>
</dbReference>
<organism evidence="16 17">
    <name type="scientific">Panaeolus cyanescens</name>
    <dbReference type="NCBI Taxonomy" id="181874"/>
    <lineage>
        <taxon>Eukaryota</taxon>
        <taxon>Fungi</taxon>
        <taxon>Dikarya</taxon>
        <taxon>Basidiomycota</taxon>
        <taxon>Agaricomycotina</taxon>
        <taxon>Agaricomycetes</taxon>
        <taxon>Agaricomycetidae</taxon>
        <taxon>Agaricales</taxon>
        <taxon>Agaricineae</taxon>
        <taxon>Galeropsidaceae</taxon>
        <taxon>Panaeolus</taxon>
    </lineage>
</organism>
<dbReference type="Pfam" id="PF00205">
    <property type="entry name" value="TPP_enzyme_M"/>
    <property type="match status" value="1"/>
</dbReference>
<evidence type="ECO:0000256" key="3">
    <source>
        <dbReference type="ARBA" id="ARBA00007812"/>
    </source>
</evidence>
<evidence type="ECO:0000256" key="6">
    <source>
        <dbReference type="ARBA" id="ARBA00022842"/>
    </source>
</evidence>
<dbReference type="Gene3D" id="3.40.50.1220">
    <property type="entry name" value="TPP-binding domain"/>
    <property type="match status" value="1"/>
</dbReference>
<dbReference type="InterPro" id="IPR029061">
    <property type="entry name" value="THDP-binding"/>
</dbReference>
<comment type="cofactor">
    <cofactor evidence="10">
        <name>Mg(2+)</name>
        <dbReference type="ChEBI" id="CHEBI:18420"/>
    </cofactor>
    <text evidence="10">Binds 1 Mg(2+) per subunit.</text>
</comment>
<dbReference type="Proteomes" id="UP000284842">
    <property type="component" value="Unassembled WGS sequence"/>
</dbReference>
<keyword evidence="6 10" id="KW-0460">Magnesium</keyword>
<feature type="binding site" evidence="10">
    <location>
        <position position="525"/>
    </location>
    <ligand>
        <name>Mg(2+)</name>
        <dbReference type="ChEBI" id="CHEBI:18420"/>
    </ligand>
</feature>
<dbReference type="GO" id="GO:0000287">
    <property type="term" value="F:magnesium ion binding"/>
    <property type="evidence" value="ECO:0007669"/>
    <property type="project" value="InterPro"/>
</dbReference>